<gene>
    <name evidence="12" type="ORF">ACFSFW_20480</name>
</gene>
<keyword evidence="7" id="KW-1278">Translocase</keyword>
<evidence type="ECO:0000313" key="12">
    <source>
        <dbReference type="EMBL" id="MFD1781034.1"/>
    </source>
</evidence>
<protein>
    <submittedName>
        <fullName evidence="12">ABC transporter ATP-binding protein</fullName>
    </submittedName>
</protein>
<evidence type="ECO:0000256" key="8">
    <source>
        <dbReference type="ARBA" id="ARBA00023004"/>
    </source>
</evidence>
<dbReference type="CDD" id="cd03259">
    <property type="entry name" value="ABC_Carb_Solutes_like"/>
    <property type="match status" value="1"/>
</dbReference>
<evidence type="ECO:0000256" key="4">
    <source>
        <dbReference type="ARBA" id="ARBA00022519"/>
    </source>
</evidence>
<comment type="caution">
    <text evidence="12">The sequence shown here is derived from an EMBL/GenBank/DDBJ whole genome shotgun (WGS) entry which is preliminary data.</text>
</comment>
<dbReference type="PROSITE" id="PS00211">
    <property type="entry name" value="ABC_TRANSPORTER_1"/>
    <property type="match status" value="1"/>
</dbReference>
<dbReference type="SMART" id="SM00382">
    <property type="entry name" value="AAA"/>
    <property type="match status" value="1"/>
</dbReference>
<evidence type="ECO:0000256" key="9">
    <source>
        <dbReference type="ARBA" id="ARBA00023065"/>
    </source>
</evidence>
<keyword evidence="5" id="KW-0547">Nucleotide-binding</keyword>
<dbReference type="PANTHER" id="PTHR42781">
    <property type="entry name" value="SPERMIDINE/PUTRESCINE IMPORT ATP-BINDING PROTEIN POTA"/>
    <property type="match status" value="1"/>
</dbReference>
<dbReference type="InterPro" id="IPR050093">
    <property type="entry name" value="ABC_SmlMolc_Importer"/>
</dbReference>
<name>A0ABW4MSR6_9BACI</name>
<keyword evidence="4" id="KW-0997">Cell inner membrane</keyword>
<dbReference type="SUPFAM" id="SSF52540">
    <property type="entry name" value="P-loop containing nucleoside triphosphate hydrolases"/>
    <property type="match status" value="1"/>
</dbReference>
<keyword evidence="10" id="KW-0472">Membrane</keyword>
<evidence type="ECO:0000256" key="3">
    <source>
        <dbReference type="ARBA" id="ARBA00022496"/>
    </source>
</evidence>
<keyword evidence="3" id="KW-0410">Iron transport</keyword>
<dbReference type="Proteomes" id="UP001597227">
    <property type="component" value="Unassembled WGS sequence"/>
</dbReference>
<dbReference type="GO" id="GO:0005524">
    <property type="term" value="F:ATP binding"/>
    <property type="evidence" value="ECO:0007669"/>
    <property type="project" value="UniProtKB-KW"/>
</dbReference>
<feature type="domain" description="ABC transporter" evidence="11">
    <location>
        <begin position="4"/>
        <end position="225"/>
    </location>
</feature>
<dbReference type="Gene3D" id="3.40.50.300">
    <property type="entry name" value="P-loop containing nucleotide triphosphate hydrolases"/>
    <property type="match status" value="1"/>
</dbReference>
<dbReference type="InterPro" id="IPR003593">
    <property type="entry name" value="AAA+_ATPase"/>
</dbReference>
<evidence type="ECO:0000313" key="13">
    <source>
        <dbReference type="Proteomes" id="UP001597227"/>
    </source>
</evidence>
<reference evidence="13" key="1">
    <citation type="journal article" date="2019" name="Int. J. Syst. Evol. Microbiol.">
        <title>The Global Catalogue of Microorganisms (GCM) 10K type strain sequencing project: providing services to taxonomists for standard genome sequencing and annotation.</title>
        <authorList>
            <consortium name="The Broad Institute Genomics Platform"/>
            <consortium name="The Broad Institute Genome Sequencing Center for Infectious Disease"/>
            <person name="Wu L."/>
            <person name="Ma J."/>
        </authorList>
    </citation>
    <scope>NUCLEOTIDE SEQUENCE [LARGE SCALE GENOMIC DNA]</scope>
    <source>
        <strain evidence="13">CCUG 15531</strain>
    </source>
</reference>
<dbReference type="InterPro" id="IPR027417">
    <property type="entry name" value="P-loop_NTPase"/>
</dbReference>
<evidence type="ECO:0000256" key="5">
    <source>
        <dbReference type="ARBA" id="ARBA00022741"/>
    </source>
</evidence>
<dbReference type="EMBL" id="JBHUEK010000030">
    <property type="protein sequence ID" value="MFD1781034.1"/>
    <property type="molecule type" value="Genomic_DNA"/>
</dbReference>
<sequence length="226" mass="25334">MNILEINNLTFTFSRKATPIIANFSLAIEKGEIVGILGKSGSGKSTLLRLISGLEMATSGSITIAGKPVFNESLFVQPEEREVGMVFQDYALFPHMNVRNNVLFGLDRLPKKERKQRVKEMLALVKMEEFELRYPHELSGGQQQRVALARALAPKPNLLLMDEPFSNLDADLRESIREDLQSILKNANMTCIIVTHDRNDVDAICDRSIVFGSTKEMNNERLAAVK</sequence>
<keyword evidence="13" id="KW-1185">Reference proteome</keyword>
<keyword evidence="9" id="KW-0406">Ion transport</keyword>
<accession>A0ABW4MSR6</accession>
<dbReference type="InterPro" id="IPR003439">
    <property type="entry name" value="ABC_transporter-like_ATP-bd"/>
</dbReference>
<keyword evidence="2" id="KW-1003">Cell membrane</keyword>
<dbReference type="PANTHER" id="PTHR42781:SF5">
    <property type="entry name" value="PUTRESCINE TRANSPORT ATP-BINDING PROTEIN POTG"/>
    <property type="match status" value="1"/>
</dbReference>
<evidence type="ECO:0000256" key="7">
    <source>
        <dbReference type="ARBA" id="ARBA00022967"/>
    </source>
</evidence>
<keyword evidence="8" id="KW-0408">Iron</keyword>
<evidence type="ECO:0000259" key="11">
    <source>
        <dbReference type="PROSITE" id="PS50893"/>
    </source>
</evidence>
<dbReference type="InterPro" id="IPR015853">
    <property type="entry name" value="ABC_transpr_FbpC"/>
</dbReference>
<dbReference type="PROSITE" id="PS50893">
    <property type="entry name" value="ABC_TRANSPORTER_2"/>
    <property type="match status" value="1"/>
</dbReference>
<evidence type="ECO:0000256" key="2">
    <source>
        <dbReference type="ARBA" id="ARBA00022475"/>
    </source>
</evidence>
<dbReference type="RefSeq" id="WP_388040947.1">
    <property type="nucleotide sequence ID" value="NZ_JBHUEK010000030.1"/>
</dbReference>
<evidence type="ECO:0000256" key="1">
    <source>
        <dbReference type="ARBA" id="ARBA00022448"/>
    </source>
</evidence>
<evidence type="ECO:0000256" key="10">
    <source>
        <dbReference type="ARBA" id="ARBA00023136"/>
    </source>
</evidence>
<dbReference type="Pfam" id="PF00005">
    <property type="entry name" value="ABC_tran"/>
    <property type="match status" value="1"/>
</dbReference>
<keyword evidence="6 12" id="KW-0067">ATP-binding</keyword>
<keyword evidence="1" id="KW-0813">Transport</keyword>
<proteinExistence type="predicted"/>
<evidence type="ECO:0000256" key="6">
    <source>
        <dbReference type="ARBA" id="ARBA00022840"/>
    </source>
</evidence>
<organism evidence="12 13">
    <name type="scientific">Fredinandcohnia salidurans</name>
    <dbReference type="NCBI Taxonomy" id="2595041"/>
    <lineage>
        <taxon>Bacteria</taxon>
        <taxon>Bacillati</taxon>
        <taxon>Bacillota</taxon>
        <taxon>Bacilli</taxon>
        <taxon>Bacillales</taxon>
        <taxon>Bacillaceae</taxon>
        <taxon>Fredinandcohnia</taxon>
    </lineage>
</organism>
<dbReference type="InterPro" id="IPR017871">
    <property type="entry name" value="ABC_transporter-like_CS"/>
</dbReference>